<protein>
    <submittedName>
        <fullName evidence="1">Uncharacterized protein</fullName>
    </submittedName>
</protein>
<evidence type="ECO:0000313" key="1">
    <source>
        <dbReference type="EMBL" id="GAG34764.1"/>
    </source>
</evidence>
<gene>
    <name evidence="1" type="ORF">S01H1_65139</name>
</gene>
<comment type="caution">
    <text evidence="1">The sequence shown here is derived from an EMBL/GenBank/DDBJ whole genome shotgun (WGS) entry which is preliminary data.</text>
</comment>
<dbReference type="AlphaFoldDB" id="X0WUT5"/>
<accession>X0WUT5</accession>
<proteinExistence type="predicted"/>
<reference evidence="1" key="1">
    <citation type="journal article" date="2014" name="Front. Microbiol.">
        <title>High frequency of phylogenetically diverse reductive dehalogenase-homologous genes in deep subseafloor sedimentary metagenomes.</title>
        <authorList>
            <person name="Kawai M."/>
            <person name="Futagami T."/>
            <person name="Toyoda A."/>
            <person name="Takaki Y."/>
            <person name="Nishi S."/>
            <person name="Hori S."/>
            <person name="Arai W."/>
            <person name="Tsubouchi T."/>
            <person name="Morono Y."/>
            <person name="Uchiyama I."/>
            <person name="Ito T."/>
            <person name="Fujiyama A."/>
            <person name="Inagaki F."/>
            <person name="Takami H."/>
        </authorList>
    </citation>
    <scope>NUCLEOTIDE SEQUENCE</scope>
    <source>
        <strain evidence="1">Expedition CK06-06</strain>
    </source>
</reference>
<name>X0WUT5_9ZZZZ</name>
<dbReference type="EMBL" id="BARS01042986">
    <property type="protein sequence ID" value="GAG34764.1"/>
    <property type="molecule type" value="Genomic_DNA"/>
</dbReference>
<feature type="non-terminal residue" evidence="1">
    <location>
        <position position="64"/>
    </location>
</feature>
<sequence>MKKTYLPFMVAMVTMLVMLFPGFSRPTQAMEKIPEIIEMEREMDIKMTARGVKYIVDPEKLVSG</sequence>
<organism evidence="1">
    <name type="scientific">marine sediment metagenome</name>
    <dbReference type="NCBI Taxonomy" id="412755"/>
    <lineage>
        <taxon>unclassified sequences</taxon>
        <taxon>metagenomes</taxon>
        <taxon>ecological metagenomes</taxon>
    </lineage>
</organism>